<organism evidence="2 3">
    <name type="scientific">Amycolatopsis cynarae</name>
    <dbReference type="NCBI Taxonomy" id="2995223"/>
    <lineage>
        <taxon>Bacteria</taxon>
        <taxon>Bacillati</taxon>
        <taxon>Actinomycetota</taxon>
        <taxon>Actinomycetes</taxon>
        <taxon>Pseudonocardiales</taxon>
        <taxon>Pseudonocardiaceae</taxon>
        <taxon>Amycolatopsis</taxon>
    </lineage>
</organism>
<dbReference type="SUPFAM" id="SSF53300">
    <property type="entry name" value="vWA-like"/>
    <property type="match status" value="1"/>
</dbReference>
<name>A0ABY7AX61_9PSEU</name>
<evidence type="ECO:0000313" key="2">
    <source>
        <dbReference type="EMBL" id="WAL64600.1"/>
    </source>
</evidence>
<dbReference type="RefSeq" id="WP_268754821.1">
    <property type="nucleotide sequence ID" value="NZ_CP113836.1"/>
</dbReference>
<accession>A0ABY7AX61</accession>
<dbReference type="InterPro" id="IPR036465">
    <property type="entry name" value="vWFA_dom_sf"/>
</dbReference>
<dbReference type="Pfam" id="PF05762">
    <property type="entry name" value="VWA_CoxE"/>
    <property type="match status" value="1"/>
</dbReference>
<dbReference type="InterPro" id="IPR008912">
    <property type="entry name" value="Uncharacterised_CoxE"/>
</dbReference>
<keyword evidence="3" id="KW-1185">Reference proteome</keyword>
<gene>
    <name evidence="2" type="ORF">ORV05_27080</name>
</gene>
<dbReference type="Proteomes" id="UP001163203">
    <property type="component" value="Chromosome"/>
</dbReference>
<feature type="domain" description="VWFA" evidence="1">
    <location>
        <begin position="211"/>
        <end position="370"/>
    </location>
</feature>
<reference evidence="2" key="1">
    <citation type="submission" date="2022-11" db="EMBL/GenBank/DDBJ databases">
        <authorList>
            <person name="Mo P."/>
        </authorList>
    </citation>
    <scope>NUCLEOTIDE SEQUENCE</scope>
    <source>
        <strain evidence="2">HUAS 11-8</strain>
    </source>
</reference>
<dbReference type="EMBL" id="CP113836">
    <property type="protein sequence ID" value="WAL64600.1"/>
    <property type="molecule type" value="Genomic_DNA"/>
</dbReference>
<dbReference type="InterPro" id="IPR050458">
    <property type="entry name" value="LolB"/>
</dbReference>
<proteinExistence type="predicted"/>
<protein>
    <submittedName>
        <fullName evidence="2">VWA domain-containing protein</fullName>
    </submittedName>
</protein>
<dbReference type="PANTHER" id="PTHR30634:SF16">
    <property type="entry name" value="OUTER-MEMBRANE LIPOPROTEIN LOLB"/>
    <property type="match status" value="1"/>
</dbReference>
<dbReference type="Gene3D" id="3.40.50.410">
    <property type="entry name" value="von Willebrand factor, type A domain"/>
    <property type="match status" value="1"/>
</dbReference>
<evidence type="ECO:0000313" key="3">
    <source>
        <dbReference type="Proteomes" id="UP001163203"/>
    </source>
</evidence>
<dbReference type="SMART" id="SM00327">
    <property type="entry name" value="VWA"/>
    <property type="match status" value="1"/>
</dbReference>
<dbReference type="PANTHER" id="PTHR30634">
    <property type="entry name" value="OUTER MEMBRANE LOLAB LIPOPROTEIN INSERTION APPARATUS"/>
    <property type="match status" value="1"/>
</dbReference>
<sequence>MIGEAERLRRWRLVLGGGADGAADGTGVALSAADGALDGALAALYDADGGGDGARRGAGLGGSAPKVARWLGDIRRYFPNTVVRVLQRDALDRLGLERMLLEPELLAAVEPDVHLVGTLLSLNAVLPEQTRQTARQVVRTVVERLEARLGERMRAAVTGALNRAARTRRPRHGDIDWDRTIRANLRHYSPELGTIIPERVIGYGRRQRQVQREIVLAIDQSGSMAESVVYAGLFGAVLASMRTLRTRLVAFDTAVVDLSDRLDDPVEVLFGTQLGGGTDINRALAYCQSQITRPSETVLVLISDLYEGGVREQLLSRARALVESGVQVVALLALSDSGAPAYDHDNAAALHALGVPAFACTPDLFPDLMAAAILRRDLNHWVSAHVESS</sequence>
<dbReference type="InterPro" id="IPR002035">
    <property type="entry name" value="VWF_A"/>
</dbReference>
<evidence type="ECO:0000259" key="1">
    <source>
        <dbReference type="SMART" id="SM00327"/>
    </source>
</evidence>